<evidence type="ECO:0000313" key="8">
    <source>
        <dbReference type="Proteomes" id="UP000590749"/>
    </source>
</evidence>
<organism evidence="7 8">
    <name type="scientific">Actinoplanes campanulatus</name>
    <dbReference type="NCBI Taxonomy" id="113559"/>
    <lineage>
        <taxon>Bacteria</taxon>
        <taxon>Bacillati</taxon>
        <taxon>Actinomycetota</taxon>
        <taxon>Actinomycetes</taxon>
        <taxon>Micromonosporales</taxon>
        <taxon>Micromonosporaceae</taxon>
        <taxon>Actinoplanes</taxon>
    </lineage>
</organism>
<keyword evidence="8" id="KW-1185">Reference proteome</keyword>
<dbReference type="EMBL" id="JACHXF010000002">
    <property type="protein sequence ID" value="MBB3094095.1"/>
    <property type="molecule type" value="Genomic_DNA"/>
</dbReference>
<feature type="coiled-coil region" evidence="4">
    <location>
        <begin position="134"/>
        <end position="161"/>
    </location>
</feature>
<dbReference type="GO" id="GO:0045892">
    <property type="term" value="P:negative regulation of DNA-templated transcription"/>
    <property type="evidence" value="ECO:0007669"/>
    <property type="project" value="TreeGrafter"/>
</dbReference>
<dbReference type="AlphaFoldDB" id="A0A7W5ADM0"/>
<dbReference type="SMART" id="SM00345">
    <property type="entry name" value="HTH_GNTR"/>
    <property type="match status" value="1"/>
</dbReference>
<keyword evidence="2 7" id="KW-0238">DNA-binding</keyword>
<dbReference type="GO" id="GO:0003677">
    <property type="term" value="F:DNA binding"/>
    <property type="evidence" value="ECO:0007669"/>
    <property type="project" value="UniProtKB-KW"/>
</dbReference>
<dbReference type="InterPro" id="IPR000524">
    <property type="entry name" value="Tscrpt_reg_HTH_GntR"/>
</dbReference>
<feature type="region of interest" description="Disordered" evidence="5">
    <location>
        <begin position="161"/>
        <end position="187"/>
    </location>
</feature>
<evidence type="ECO:0000256" key="1">
    <source>
        <dbReference type="ARBA" id="ARBA00023015"/>
    </source>
</evidence>
<proteinExistence type="predicted"/>
<comment type="caution">
    <text evidence="7">The sequence shown here is derived from an EMBL/GenBank/DDBJ whole genome shotgun (WGS) entry which is preliminary data.</text>
</comment>
<reference evidence="7 8" key="1">
    <citation type="submission" date="2020-08" db="EMBL/GenBank/DDBJ databases">
        <title>Genomic Encyclopedia of Type Strains, Phase III (KMG-III): the genomes of soil and plant-associated and newly described type strains.</title>
        <authorList>
            <person name="Whitman W."/>
        </authorList>
    </citation>
    <scope>NUCLEOTIDE SEQUENCE [LARGE SCALE GENOMIC DNA]</scope>
    <source>
        <strain evidence="7 8">CECT 3287</strain>
    </source>
</reference>
<dbReference type="Gene3D" id="1.10.10.10">
    <property type="entry name" value="Winged helix-like DNA-binding domain superfamily/Winged helix DNA-binding domain"/>
    <property type="match status" value="1"/>
</dbReference>
<protein>
    <submittedName>
        <fullName evidence="7">DNA-binding transcriptional regulator YhcF (GntR family)</fullName>
    </submittedName>
</protein>
<evidence type="ECO:0000259" key="6">
    <source>
        <dbReference type="PROSITE" id="PS50949"/>
    </source>
</evidence>
<sequence length="187" mass="20169">MTHPADDKRALFQRVVDDIVDQIRTGTLHGGDALPTARKMAENYGVASMTAQRALRELQHLGLTYAVVGKGTFVHPLATERIGANGRPDPARGGTPAMADDPDLNRRVAQFLLKQNEIAGRVVDAMMAKDVRAMNLAAQELADLNAAHQDLAEDIAKYKANTGIDPDDAAPAAPESAKPRRTRKPTK</sequence>
<feature type="domain" description="HTH gntR-type" evidence="6">
    <location>
        <begin position="9"/>
        <end position="77"/>
    </location>
</feature>
<evidence type="ECO:0000256" key="4">
    <source>
        <dbReference type="SAM" id="Coils"/>
    </source>
</evidence>
<keyword evidence="3" id="KW-0804">Transcription</keyword>
<evidence type="ECO:0000256" key="3">
    <source>
        <dbReference type="ARBA" id="ARBA00023163"/>
    </source>
</evidence>
<evidence type="ECO:0000256" key="2">
    <source>
        <dbReference type="ARBA" id="ARBA00023125"/>
    </source>
</evidence>
<dbReference type="CDD" id="cd07377">
    <property type="entry name" value="WHTH_GntR"/>
    <property type="match status" value="1"/>
</dbReference>
<dbReference type="InterPro" id="IPR036388">
    <property type="entry name" value="WH-like_DNA-bd_sf"/>
</dbReference>
<keyword evidence="4" id="KW-0175">Coiled coil</keyword>
<dbReference type="PANTHER" id="PTHR44846:SF17">
    <property type="entry name" value="GNTR-FAMILY TRANSCRIPTIONAL REGULATOR"/>
    <property type="match status" value="1"/>
</dbReference>
<evidence type="ECO:0000313" key="7">
    <source>
        <dbReference type="EMBL" id="MBB3094095.1"/>
    </source>
</evidence>
<dbReference type="Pfam" id="PF00392">
    <property type="entry name" value="GntR"/>
    <property type="match status" value="1"/>
</dbReference>
<name>A0A7W5ADM0_9ACTN</name>
<accession>A0A7W5ADM0</accession>
<dbReference type="PROSITE" id="PS50949">
    <property type="entry name" value="HTH_GNTR"/>
    <property type="match status" value="1"/>
</dbReference>
<dbReference type="InterPro" id="IPR050679">
    <property type="entry name" value="Bact_HTH_transcr_reg"/>
</dbReference>
<dbReference type="Proteomes" id="UP000590749">
    <property type="component" value="Unassembled WGS sequence"/>
</dbReference>
<dbReference type="PANTHER" id="PTHR44846">
    <property type="entry name" value="MANNOSYL-D-GLYCERATE TRANSPORT/METABOLISM SYSTEM REPRESSOR MNGR-RELATED"/>
    <property type="match status" value="1"/>
</dbReference>
<keyword evidence="1" id="KW-0805">Transcription regulation</keyword>
<dbReference type="SUPFAM" id="SSF46785">
    <property type="entry name" value="Winged helix' DNA-binding domain"/>
    <property type="match status" value="1"/>
</dbReference>
<gene>
    <name evidence="7" type="ORF">FHR83_001744</name>
</gene>
<dbReference type="RefSeq" id="WP_183218299.1">
    <property type="nucleotide sequence ID" value="NZ_BMPW01000015.1"/>
</dbReference>
<evidence type="ECO:0000256" key="5">
    <source>
        <dbReference type="SAM" id="MobiDB-lite"/>
    </source>
</evidence>
<dbReference type="InterPro" id="IPR036390">
    <property type="entry name" value="WH_DNA-bd_sf"/>
</dbReference>
<feature type="region of interest" description="Disordered" evidence="5">
    <location>
        <begin position="81"/>
        <end position="101"/>
    </location>
</feature>
<dbReference type="GO" id="GO:0003700">
    <property type="term" value="F:DNA-binding transcription factor activity"/>
    <property type="evidence" value="ECO:0007669"/>
    <property type="project" value="InterPro"/>
</dbReference>